<dbReference type="EMBL" id="JBJKFK010004495">
    <property type="protein sequence ID" value="KAL3308945.1"/>
    <property type="molecule type" value="Genomic_DNA"/>
</dbReference>
<reference evidence="2 3" key="1">
    <citation type="submission" date="2024-11" db="EMBL/GenBank/DDBJ databases">
        <title>Adaptive evolution of stress response genes in parasites aligns with host niche diversity.</title>
        <authorList>
            <person name="Hahn C."/>
            <person name="Resl P."/>
        </authorList>
    </citation>
    <scope>NUCLEOTIDE SEQUENCE [LARGE SCALE GENOMIC DNA]</scope>
    <source>
        <strain evidence="2">EGGRZ-B1_66</strain>
        <tissue evidence="2">Body</tissue>
    </source>
</reference>
<proteinExistence type="predicted"/>
<comment type="caution">
    <text evidence="2">The sequence shown here is derived from an EMBL/GenBank/DDBJ whole genome shotgun (WGS) entry which is preliminary data.</text>
</comment>
<sequence>MPLFECRGFVFGKTKKLPFSVFDLLDAEDPPNAGGGASFSLGHSNALMVPMDADSSSKRSSSNSPPAHEGQKGPSSGIVSRGASGKRARRSGGNAQAMTNLGMLMGPGGMNMQLPQLDGIQRSQKILDMRLQSLQVGCL</sequence>
<keyword evidence="3" id="KW-1185">Reference proteome</keyword>
<evidence type="ECO:0000313" key="3">
    <source>
        <dbReference type="Proteomes" id="UP001626550"/>
    </source>
</evidence>
<protein>
    <submittedName>
        <fullName evidence="2">Uncharacterized protein</fullName>
    </submittedName>
</protein>
<dbReference type="AlphaFoldDB" id="A0ABD2PN53"/>
<gene>
    <name evidence="2" type="ORF">Ciccas_012515</name>
</gene>
<dbReference type="Proteomes" id="UP001626550">
    <property type="component" value="Unassembled WGS sequence"/>
</dbReference>
<name>A0ABD2PN53_9PLAT</name>
<feature type="compositionally biased region" description="Low complexity" evidence="1">
    <location>
        <begin position="91"/>
        <end position="106"/>
    </location>
</feature>
<organism evidence="2 3">
    <name type="scientific">Cichlidogyrus casuarinus</name>
    <dbReference type="NCBI Taxonomy" id="1844966"/>
    <lineage>
        <taxon>Eukaryota</taxon>
        <taxon>Metazoa</taxon>
        <taxon>Spiralia</taxon>
        <taxon>Lophotrochozoa</taxon>
        <taxon>Platyhelminthes</taxon>
        <taxon>Monogenea</taxon>
        <taxon>Monopisthocotylea</taxon>
        <taxon>Dactylogyridea</taxon>
        <taxon>Ancyrocephalidae</taxon>
        <taxon>Cichlidogyrus</taxon>
    </lineage>
</organism>
<evidence type="ECO:0000256" key="1">
    <source>
        <dbReference type="SAM" id="MobiDB-lite"/>
    </source>
</evidence>
<feature type="region of interest" description="Disordered" evidence="1">
    <location>
        <begin position="49"/>
        <end position="106"/>
    </location>
</feature>
<evidence type="ECO:0000313" key="2">
    <source>
        <dbReference type="EMBL" id="KAL3308945.1"/>
    </source>
</evidence>
<accession>A0ABD2PN53</accession>